<dbReference type="Pfam" id="PF05762">
    <property type="entry name" value="VWA_CoxE"/>
    <property type="match status" value="1"/>
</dbReference>
<keyword evidence="3" id="KW-1185">Reference proteome</keyword>
<comment type="caution">
    <text evidence="2">The sequence shown here is derived from an EMBL/GenBank/DDBJ whole genome shotgun (WGS) entry which is preliminary data.</text>
</comment>
<organism evidence="2 3">
    <name type="scientific">Novosphingobium sediminis</name>
    <dbReference type="NCBI Taxonomy" id="707214"/>
    <lineage>
        <taxon>Bacteria</taxon>
        <taxon>Pseudomonadati</taxon>
        <taxon>Pseudomonadota</taxon>
        <taxon>Alphaproteobacteria</taxon>
        <taxon>Sphingomonadales</taxon>
        <taxon>Sphingomonadaceae</taxon>
        <taxon>Novosphingobium</taxon>
    </lineage>
</organism>
<dbReference type="SUPFAM" id="SSF53300">
    <property type="entry name" value="vWA-like"/>
    <property type="match status" value="1"/>
</dbReference>
<dbReference type="OrthoDB" id="9789979at2"/>
<dbReference type="InterPro" id="IPR008912">
    <property type="entry name" value="Uncharacterised_CoxE"/>
</dbReference>
<feature type="domain" description="VWFA" evidence="1">
    <location>
        <begin position="214"/>
        <end position="376"/>
    </location>
</feature>
<accession>A0A512ANP1</accession>
<dbReference type="SMART" id="SM00327">
    <property type="entry name" value="VWA"/>
    <property type="match status" value="1"/>
</dbReference>
<name>A0A512ANP1_9SPHN</name>
<dbReference type="Gene3D" id="3.40.50.410">
    <property type="entry name" value="von Willebrand factor, type A domain"/>
    <property type="match status" value="1"/>
</dbReference>
<proteinExistence type="predicted"/>
<dbReference type="InterPro" id="IPR050458">
    <property type="entry name" value="LolB"/>
</dbReference>
<dbReference type="InterPro" id="IPR036465">
    <property type="entry name" value="vWFA_dom_sf"/>
</dbReference>
<dbReference type="EMBL" id="BJYR01000021">
    <property type="protein sequence ID" value="GEO01314.1"/>
    <property type="molecule type" value="Genomic_DNA"/>
</dbReference>
<evidence type="ECO:0000259" key="1">
    <source>
        <dbReference type="SMART" id="SM00327"/>
    </source>
</evidence>
<gene>
    <name evidence="2" type="ORF">NSE01_31460</name>
</gene>
<dbReference type="AlphaFoldDB" id="A0A512ANP1"/>
<dbReference type="PANTHER" id="PTHR30634:SF16">
    <property type="entry name" value="OUTER-MEMBRANE LIPOPROTEIN LOLB"/>
    <property type="match status" value="1"/>
</dbReference>
<dbReference type="Proteomes" id="UP000321464">
    <property type="component" value="Unassembled WGS sequence"/>
</dbReference>
<dbReference type="PANTHER" id="PTHR30634">
    <property type="entry name" value="OUTER MEMBRANE LOLAB LIPOPROTEIN INSERTION APPARATUS"/>
    <property type="match status" value="1"/>
</dbReference>
<dbReference type="RefSeq" id="WP_147160640.1">
    <property type="nucleotide sequence ID" value="NZ_BJYR01000021.1"/>
</dbReference>
<dbReference type="InterPro" id="IPR002035">
    <property type="entry name" value="VWF_A"/>
</dbReference>
<evidence type="ECO:0000313" key="2">
    <source>
        <dbReference type="EMBL" id="GEO01314.1"/>
    </source>
</evidence>
<reference evidence="2 3" key="1">
    <citation type="submission" date="2019-07" db="EMBL/GenBank/DDBJ databases">
        <title>Whole genome shotgun sequence of Novosphingobium sediminis NBRC 106119.</title>
        <authorList>
            <person name="Hosoyama A."/>
            <person name="Uohara A."/>
            <person name="Ohji S."/>
            <person name="Ichikawa N."/>
        </authorList>
    </citation>
    <scope>NUCLEOTIDE SEQUENCE [LARGE SCALE GENOMIC DNA]</scope>
    <source>
        <strain evidence="2 3">NBRC 106119</strain>
    </source>
</reference>
<evidence type="ECO:0000313" key="3">
    <source>
        <dbReference type="Proteomes" id="UP000321464"/>
    </source>
</evidence>
<sequence>MTDPQLLRRWRLALGRYAERALPSSGLTGEDQRTDRALDYLYAREMEKRGLRRGKSGGKGGSLDPTSLTPLGWLGELRDLFPQSVYETVQAHAIDNLGMSELLSDPAVLDALEPNRDLLKALIAFKGAANPAAREKIREVTRKVVEEILRQLRPRIEAALAGRPNRFRRSQLKAMKNFAWRETIRDNLKNWDSERSRIVADRLRFHGRSRRRLPWTIILCVDQSGSMLSSTIYAAVMASILTALPSVEVKLVVFDTAIVDLSSEAHDAVEVLMSVQLGGGTNIGAAVEYCEGLAVQPTRTIFVLISDFEEGAPVGRLLSAVRRMASARITMLGLGALSDDAAPVYDRRMAERLAGCGMEIAALTPDRFAEWIGARIA</sequence>
<protein>
    <recommendedName>
        <fullName evidence="1">VWFA domain-containing protein</fullName>
    </recommendedName>
</protein>